<keyword evidence="1" id="KW-0732">Signal</keyword>
<organism evidence="3 4">
    <name type="scientific">Pedobacter suwonensis</name>
    <dbReference type="NCBI Taxonomy" id="332999"/>
    <lineage>
        <taxon>Bacteria</taxon>
        <taxon>Pseudomonadati</taxon>
        <taxon>Bacteroidota</taxon>
        <taxon>Sphingobacteriia</taxon>
        <taxon>Sphingobacteriales</taxon>
        <taxon>Sphingobacteriaceae</taxon>
        <taxon>Pedobacter</taxon>
    </lineage>
</organism>
<dbReference type="OrthoDB" id="947434at2"/>
<gene>
    <name evidence="3" type="ORF">SAMN04488511_10199</name>
</gene>
<dbReference type="EMBL" id="FOJM01000001">
    <property type="protein sequence ID" value="SFA38037.1"/>
    <property type="molecule type" value="Genomic_DNA"/>
</dbReference>
<dbReference type="Gene3D" id="2.40.160.20">
    <property type="match status" value="1"/>
</dbReference>
<dbReference type="InterPro" id="IPR011250">
    <property type="entry name" value="OMP/PagP_B-barrel"/>
</dbReference>
<dbReference type="STRING" id="332999.SAMN04488511_10199"/>
<dbReference type="SUPFAM" id="SSF56925">
    <property type="entry name" value="OMPA-like"/>
    <property type="match status" value="1"/>
</dbReference>
<dbReference type="InterPro" id="IPR025665">
    <property type="entry name" value="Beta-barrel_OMP_2"/>
</dbReference>
<feature type="domain" description="Outer membrane protein beta-barrel" evidence="2">
    <location>
        <begin position="19"/>
        <end position="182"/>
    </location>
</feature>
<sequence length="205" mass="23052">MKKLLTLLLVAGFGITVSAQEKNSLELGLHAGFNLATVSTSSQTNSDYRNGFNLTAVGDYFFSDRWSIKAKIGYDQKGWDNGYITNLDNGQSFITNYRINYLTVPVMANWHFGKKRNWYLNFGPYFGVLLNANETKFNTDLKNFIHNRDIGIDLGIGVKLPVANKVKVLLELDGQSGLTDLFKQNQGYQVRTNRSSFNAGLLFDL</sequence>
<evidence type="ECO:0000259" key="2">
    <source>
        <dbReference type="Pfam" id="PF13568"/>
    </source>
</evidence>
<proteinExistence type="predicted"/>
<protein>
    <submittedName>
        <fullName evidence="3">Outer membrane protein beta-barrel domain-containing protein</fullName>
    </submittedName>
</protein>
<evidence type="ECO:0000256" key="1">
    <source>
        <dbReference type="SAM" id="SignalP"/>
    </source>
</evidence>
<dbReference type="AlphaFoldDB" id="A0A1I0SF15"/>
<name>A0A1I0SF15_9SPHI</name>
<dbReference type="Pfam" id="PF13568">
    <property type="entry name" value="OMP_b-brl_2"/>
    <property type="match status" value="1"/>
</dbReference>
<feature type="signal peptide" evidence="1">
    <location>
        <begin position="1"/>
        <end position="19"/>
    </location>
</feature>
<feature type="chain" id="PRO_5011692537" evidence="1">
    <location>
        <begin position="20"/>
        <end position="205"/>
    </location>
</feature>
<evidence type="ECO:0000313" key="3">
    <source>
        <dbReference type="EMBL" id="SFA38037.1"/>
    </source>
</evidence>
<keyword evidence="4" id="KW-1185">Reference proteome</keyword>
<dbReference type="RefSeq" id="WP_090979090.1">
    <property type="nucleotide sequence ID" value="NZ_FOJM01000001.1"/>
</dbReference>
<dbReference type="Proteomes" id="UP000198836">
    <property type="component" value="Unassembled WGS sequence"/>
</dbReference>
<evidence type="ECO:0000313" key="4">
    <source>
        <dbReference type="Proteomes" id="UP000198836"/>
    </source>
</evidence>
<reference evidence="4" key="1">
    <citation type="submission" date="2016-10" db="EMBL/GenBank/DDBJ databases">
        <authorList>
            <person name="Varghese N."/>
            <person name="Submissions S."/>
        </authorList>
    </citation>
    <scope>NUCLEOTIDE SEQUENCE [LARGE SCALE GENOMIC DNA]</scope>
    <source>
        <strain evidence="4">DSM 18130</strain>
    </source>
</reference>
<accession>A0A1I0SF15</accession>